<protein>
    <submittedName>
        <fullName evidence="2">Glycosyltransferase</fullName>
    </submittedName>
</protein>
<dbReference type="CDD" id="cd00761">
    <property type="entry name" value="Glyco_tranf_GTA_type"/>
    <property type="match status" value="1"/>
</dbReference>
<dbReference type="PANTHER" id="PTHR22916:SF3">
    <property type="entry name" value="UDP-GLCNAC:BETAGAL BETA-1,3-N-ACETYLGLUCOSAMINYLTRANSFERASE-LIKE PROTEIN 1"/>
    <property type="match status" value="1"/>
</dbReference>
<keyword evidence="2" id="KW-0808">Transferase</keyword>
<comment type="caution">
    <text evidence="2">The sequence shown here is derived from an EMBL/GenBank/DDBJ whole genome shotgun (WGS) entry which is preliminary data.</text>
</comment>
<reference evidence="2 3" key="1">
    <citation type="submission" date="2013-03" db="EMBL/GenBank/DDBJ databases">
        <title>Salinisphaera hydrothermalis C41B8 Genome Sequencing.</title>
        <authorList>
            <person name="Li C."/>
            <person name="Lai Q."/>
            <person name="Shao Z."/>
        </authorList>
    </citation>
    <scope>NUCLEOTIDE SEQUENCE [LARGE SCALE GENOMIC DNA]</scope>
    <source>
        <strain evidence="2 3">C41B8</strain>
    </source>
</reference>
<evidence type="ECO:0000313" key="2">
    <source>
        <dbReference type="EMBL" id="KEZ77872.1"/>
    </source>
</evidence>
<dbReference type="STRING" id="1304275.C41B8_07492"/>
<organism evidence="2 3">
    <name type="scientific">Salinisphaera hydrothermalis (strain C41B8)</name>
    <dbReference type="NCBI Taxonomy" id="1304275"/>
    <lineage>
        <taxon>Bacteria</taxon>
        <taxon>Pseudomonadati</taxon>
        <taxon>Pseudomonadota</taxon>
        <taxon>Gammaproteobacteria</taxon>
        <taxon>Salinisphaerales</taxon>
        <taxon>Salinisphaeraceae</taxon>
        <taxon>Salinisphaera</taxon>
    </lineage>
</organism>
<dbReference type="AlphaFoldDB" id="A0A084IMD8"/>
<sequence length="342" mass="38676">MSGTPPRLRYSIIVAAYNVADEIDTCLASLTAPSIADCEILVVDDGSTDDTRARIAAYEPDPRIRVIDKANGGLSDARNAGINAARGEYLMFVDGDDWVEPDLTVQFDAALTSHPEADLLIFSFYEVRDTQRTVACCSADFWRMTNSACNKLFARQLFDDVRFDIGIWYEDLAIVPFLFARARNPLTVDAVLYNYRRDRAASITNSVNVDRLYELSDSASRCIERILRDESNGRIPSAEARLGPDWRARFETVQIFIPGILHRSRMIEDRQTRQRYIAGMLRRLPNRQRVRLGHIRRQYGLKMAGGSLLYILGLERAGHFLLHDTGQLKARLASRLKGVAVR</sequence>
<evidence type="ECO:0000313" key="3">
    <source>
        <dbReference type="Proteomes" id="UP000028302"/>
    </source>
</evidence>
<dbReference type="OrthoDB" id="9802649at2"/>
<dbReference type="EMBL" id="APNK01000008">
    <property type="protein sequence ID" value="KEZ77872.1"/>
    <property type="molecule type" value="Genomic_DNA"/>
</dbReference>
<dbReference type="eggNOG" id="COG1216">
    <property type="taxonomic scope" value="Bacteria"/>
</dbReference>
<keyword evidence="3" id="KW-1185">Reference proteome</keyword>
<dbReference type="Pfam" id="PF00535">
    <property type="entry name" value="Glycos_transf_2"/>
    <property type="match status" value="1"/>
</dbReference>
<dbReference type="PANTHER" id="PTHR22916">
    <property type="entry name" value="GLYCOSYLTRANSFERASE"/>
    <property type="match status" value="1"/>
</dbReference>
<dbReference type="Gene3D" id="3.90.550.10">
    <property type="entry name" value="Spore Coat Polysaccharide Biosynthesis Protein SpsA, Chain A"/>
    <property type="match status" value="1"/>
</dbReference>
<dbReference type="Proteomes" id="UP000028302">
    <property type="component" value="Unassembled WGS sequence"/>
</dbReference>
<gene>
    <name evidence="2" type="ORF">C41B8_07492</name>
</gene>
<feature type="domain" description="Glycosyltransferase 2-like" evidence="1">
    <location>
        <begin position="11"/>
        <end position="126"/>
    </location>
</feature>
<accession>A0A084IMD8</accession>
<name>A0A084IMD8_SALHC</name>
<dbReference type="RefSeq" id="WP_037336258.1">
    <property type="nucleotide sequence ID" value="NZ_APNK01000008.1"/>
</dbReference>
<proteinExistence type="predicted"/>
<dbReference type="InterPro" id="IPR001173">
    <property type="entry name" value="Glyco_trans_2-like"/>
</dbReference>
<dbReference type="InterPro" id="IPR029044">
    <property type="entry name" value="Nucleotide-diphossugar_trans"/>
</dbReference>
<dbReference type="GO" id="GO:0016758">
    <property type="term" value="F:hexosyltransferase activity"/>
    <property type="evidence" value="ECO:0007669"/>
    <property type="project" value="UniProtKB-ARBA"/>
</dbReference>
<evidence type="ECO:0000259" key="1">
    <source>
        <dbReference type="Pfam" id="PF00535"/>
    </source>
</evidence>
<dbReference type="SUPFAM" id="SSF53448">
    <property type="entry name" value="Nucleotide-diphospho-sugar transferases"/>
    <property type="match status" value="1"/>
</dbReference>